<reference evidence="4" key="1">
    <citation type="submission" date="2023-09" db="UniProtKB">
        <authorList>
            <consortium name="Ensembl"/>
        </authorList>
    </citation>
    <scope>IDENTIFICATION</scope>
</reference>
<gene>
    <name evidence="4" type="primary">TMTC1</name>
</gene>
<dbReference type="InterPro" id="IPR019734">
    <property type="entry name" value="TPR_rpt"/>
</dbReference>
<dbReference type="GeneTree" id="ENSGT00940000158027"/>
<dbReference type="PANTHER" id="PTHR44809">
    <property type="match status" value="1"/>
</dbReference>
<feature type="repeat" description="TPR" evidence="1">
    <location>
        <begin position="742"/>
        <end position="775"/>
    </location>
</feature>
<dbReference type="Pfam" id="PF13424">
    <property type="entry name" value="TPR_12"/>
    <property type="match status" value="1"/>
</dbReference>
<dbReference type="InterPro" id="IPR052943">
    <property type="entry name" value="TMTC_O-mannosyl-trnsfr"/>
</dbReference>
<keyword evidence="3" id="KW-1133">Transmembrane helix</keyword>
<feature type="transmembrane region" description="Helical" evidence="3">
    <location>
        <begin position="326"/>
        <end position="345"/>
    </location>
</feature>
<dbReference type="STRING" id="303518.ENSPNYP00000020434"/>
<feature type="region of interest" description="Disordered" evidence="2">
    <location>
        <begin position="219"/>
        <end position="320"/>
    </location>
</feature>
<accession>A0A3B4GE95</accession>
<dbReference type="SUPFAM" id="SSF48452">
    <property type="entry name" value="TPR-like"/>
    <property type="match status" value="2"/>
</dbReference>
<feature type="repeat" description="TPR" evidence="1">
    <location>
        <begin position="602"/>
        <end position="635"/>
    </location>
</feature>
<evidence type="ECO:0000256" key="3">
    <source>
        <dbReference type="SAM" id="Phobius"/>
    </source>
</evidence>
<keyword evidence="3" id="KW-0812">Transmembrane</keyword>
<feature type="compositionally biased region" description="Low complexity" evidence="2">
    <location>
        <begin position="249"/>
        <end position="295"/>
    </location>
</feature>
<dbReference type="Ensembl" id="ENSPNYT00000020936.1">
    <property type="protein sequence ID" value="ENSPNYP00000020434.1"/>
    <property type="gene ID" value="ENSPNYG00000015446.1"/>
</dbReference>
<evidence type="ECO:0000256" key="1">
    <source>
        <dbReference type="PROSITE-ProRule" id="PRU00339"/>
    </source>
</evidence>
<evidence type="ECO:0000313" key="4">
    <source>
        <dbReference type="Ensembl" id="ENSPNYP00000020434.1"/>
    </source>
</evidence>
<keyword evidence="3" id="KW-0472">Membrane</keyword>
<dbReference type="SMART" id="SM00386">
    <property type="entry name" value="HAT"/>
    <property type="match status" value="3"/>
</dbReference>
<name>A0A3B4GE95_9CICH</name>
<dbReference type="PROSITE" id="PS50293">
    <property type="entry name" value="TPR_REGION"/>
    <property type="match status" value="2"/>
</dbReference>
<feature type="repeat" description="TPR" evidence="1">
    <location>
        <begin position="708"/>
        <end position="741"/>
    </location>
</feature>
<feature type="repeat" description="TPR" evidence="1">
    <location>
        <begin position="670"/>
        <end position="703"/>
    </location>
</feature>
<dbReference type="PROSITE" id="PS50005">
    <property type="entry name" value="TPR"/>
    <property type="match status" value="7"/>
</dbReference>
<feature type="repeat" description="TPR" evidence="1">
    <location>
        <begin position="404"/>
        <end position="437"/>
    </location>
</feature>
<dbReference type="GO" id="GO:0000030">
    <property type="term" value="F:mannosyltransferase activity"/>
    <property type="evidence" value="ECO:0007669"/>
    <property type="project" value="TreeGrafter"/>
</dbReference>
<dbReference type="InterPro" id="IPR003107">
    <property type="entry name" value="HAT"/>
</dbReference>
<dbReference type="InterPro" id="IPR011990">
    <property type="entry name" value="TPR-like_helical_dom_sf"/>
</dbReference>
<dbReference type="SMART" id="SM00028">
    <property type="entry name" value="TPR"/>
    <property type="match status" value="11"/>
</dbReference>
<sequence>YTNFYLAAVNNLTTGQGMHIFDDHCLIVQLPDALGLWDKNVLEKTDGIAYPVCEKAFVSNKTDINSFTASHFQIRLNIVLGGMTPLYFHIVNVCLHCTVTCLLMHVCQCHVFENRRLAFVTALLFTVHPVHTEAVSGIVGRADVLACLLFLLTFLSYIRSVSGRVSEDSLAFTVSSSSLFLSLLLGTCAMLVKETGITVFGVCLLYDALVLCRPEEPVQPHATSAGVSGEPHQPHASSAGGPEEAVQQPSSSAGASSASPGPASSESSSSSGPASASASASPGPASASASPGPVAVMPPPRPRSAPRNYRPLSGPPAGRHRHSREVLVGLLFLVFPFIPASNLFFRVGFVVAERVLYMPSTVTLIKPNLHICSVCRELSSKSVFFPHALFPYCSSGIQTLPHNAKVHYNYANFLKDAGRHQEAIHHYTTALRLYPRHASAMNNLGTLTRSPEEAEMYYRKALETNPQHNRALFNLGNLFKSQGKEKEAEALLKDSIRFGPHFADAYSSLASLYAEQKRFSEANEVYLKGIENCPDSSDLHNNYGVFLVDTGQRAAAHYQQAVRLKPAHYVAMVNLGRLLRSSNENKEAESWYKRALQVTRKVDILTPLGALYYNTGRYEEALQVYREAVALQPESTDIWLALAQVLAMAGRTKEAEKMMLDVISRKGNCIECYRLLSAIYSKRGNYTEALEALDKALQQNPSDLTVRAELYFSKGNQLREMNQLDRAFESYKLAVELKPDQSQAWMNMGGIQHIKGDYAAARMYYQRALLLSPGSKLLKENLAKLDRLERRLTGQTSDGE</sequence>
<feature type="repeat" description="TPR" evidence="1">
    <location>
        <begin position="469"/>
        <end position="502"/>
    </location>
</feature>
<dbReference type="GO" id="GO:0006396">
    <property type="term" value="P:RNA processing"/>
    <property type="evidence" value="ECO:0007669"/>
    <property type="project" value="InterPro"/>
</dbReference>
<feature type="transmembrane region" description="Helical" evidence="3">
    <location>
        <begin position="170"/>
        <end position="192"/>
    </location>
</feature>
<keyword evidence="1" id="KW-0802">TPR repeat</keyword>
<feature type="repeat" description="TPR" evidence="1">
    <location>
        <begin position="503"/>
        <end position="536"/>
    </location>
</feature>
<organism evidence="4">
    <name type="scientific">Pundamilia nyererei</name>
    <dbReference type="NCBI Taxonomy" id="303518"/>
    <lineage>
        <taxon>Eukaryota</taxon>
        <taxon>Metazoa</taxon>
        <taxon>Chordata</taxon>
        <taxon>Craniata</taxon>
        <taxon>Vertebrata</taxon>
        <taxon>Euteleostomi</taxon>
        <taxon>Actinopterygii</taxon>
        <taxon>Neopterygii</taxon>
        <taxon>Teleostei</taxon>
        <taxon>Neoteleostei</taxon>
        <taxon>Acanthomorphata</taxon>
        <taxon>Ovalentaria</taxon>
        <taxon>Cichlomorphae</taxon>
        <taxon>Cichliformes</taxon>
        <taxon>Cichlidae</taxon>
        <taxon>African cichlids</taxon>
        <taxon>Pseudocrenilabrinae</taxon>
        <taxon>Haplochromini</taxon>
        <taxon>Pundamilia</taxon>
    </lineage>
</organism>
<dbReference type="Gene3D" id="1.25.40.10">
    <property type="entry name" value="Tetratricopeptide repeat domain"/>
    <property type="match status" value="4"/>
</dbReference>
<dbReference type="AlphaFoldDB" id="A0A3B4GE95"/>
<dbReference type="PANTHER" id="PTHR44809:SF1">
    <property type="entry name" value="PROTEIN O-MANNOSYL-TRANSFERASE TMTC1"/>
    <property type="match status" value="1"/>
</dbReference>
<feature type="transmembrane region" description="Helical" evidence="3">
    <location>
        <begin position="138"/>
        <end position="158"/>
    </location>
</feature>
<dbReference type="Pfam" id="PF13432">
    <property type="entry name" value="TPR_16"/>
    <property type="match status" value="3"/>
</dbReference>
<proteinExistence type="predicted"/>
<protein>
    <submittedName>
        <fullName evidence="4">Transmembrane and TPR repeat-containing protein 1-like</fullName>
    </submittedName>
</protein>
<dbReference type="GO" id="GO:0035269">
    <property type="term" value="P:protein O-linked glycosylation via mannose"/>
    <property type="evidence" value="ECO:0007669"/>
    <property type="project" value="TreeGrafter"/>
</dbReference>
<evidence type="ECO:0000256" key="2">
    <source>
        <dbReference type="SAM" id="MobiDB-lite"/>
    </source>
</evidence>
<dbReference type="Pfam" id="PF14559">
    <property type="entry name" value="TPR_19"/>
    <property type="match status" value="1"/>
</dbReference>